<evidence type="ECO:0000256" key="6">
    <source>
        <dbReference type="SAM" id="Phobius"/>
    </source>
</evidence>
<dbReference type="PROSITE" id="PS00290">
    <property type="entry name" value="IG_MHC"/>
    <property type="match status" value="1"/>
</dbReference>
<dbReference type="PANTHER" id="PTHR11640">
    <property type="entry name" value="NEPHRIN"/>
    <property type="match status" value="1"/>
</dbReference>
<dbReference type="InterPro" id="IPR013162">
    <property type="entry name" value="CD80_C2-set"/>
</dbReference>
<feature type="chain" id="PRO_5046177771" evidence="7">
    <location>
        <begin position="20"/>
        <end position="1157"/>
    </location>
</feature>
<evidence type="ECO:0000256" key="2">
    <source>
        <dbReference type="ARBA" id="ARBA00023136"/>
    </source>
</evidence>
<dbReference type="Pfam" id="PF13927">
    <property type="entry name" value="Ig_3"/>
    <property type="match status" value="3"/>
</dbReference>
<keyword evidence="2 6" id="KW-0472">Membrane</keyword>
<sequence length="1157" mass="128934">MSLIGGILTAFALLLEVESKQQYFLVKPSDTEVIEGLTAMLQCRINNLAGAVQWSKDGFLLGFDPAIPGFRRYSMMVDKKEGIYNLRISNTMIEDEGKYQCQVGPAPDEGPIRAGAQLTVLVPPNELTINGRPGHAVLRIKEGERANLTCSAQRSKPSSRLKWYRNRVELIPEAAKTFTRERTGKLQTVLSTLILYPKMDDDEATYICEADHPALPDPWTSSVTISVLYLPGNPIITGYREGDILMKGYPLSLSCTSKGGNPPPQLIWYRFDRQLDTTYTTRSSKTVNNLKFTVTASDNRAIYRCEATSSLISQHMSALITLSVHYLPEKMYLKGPSNARRGDTVTVVCTTSPSNPAVQVNWSVDGKPVTSGEYVTTNDSNGWITTSNLTVTLTRQDPDTKRFVCRAVNSQIGFTEGEKEIKVTYPPGTPTIVGYSEGLTMQAGNIRRFDCVSLGGNPLASLQWYRGTKQISTVSRVTGSGVSSKLVIKARREDNGAIYRCEASNLATTQPVKASMQITVTFPPGNATIIVQPTQPRAGEEMTLKCSTDSSNPAAQIIWWKKGHKVLSNHVEIVDASFGGYSTTSSLKQHPTSLDDGATFTCIASNGITDSAARDDYRLSVLYKPEFAEPLKHVAILEGESVTVNMTATGNPSVVRYYWIRGGVRIPDQEKMLTKENDHIMMRAKGPVLYLEATTRKYSGSYHCIAENTQGSANATVEFNVLYPAVILNLTENRKIDEGENVTLECWIEANPITYKTVEWKKQGTKTKLPSKSFVLGRSLLQLFKVTKEMAGIYECNAYNGIGQRDIMNVEVAVMYRPVILQPLKQTKFASKNDEEVTINCIVDARPNVTITWYLGTQIINWMPTNSNYKVDFRKNEHTLWTSVLHIKNVQTLTFGNYTCRAENYLGYSSATVEIVTSTTPSMDSTKAVTNGGQDKDANISRLVWMACAVCGALVLVLIILIVTCCIRRRQRLRRRAVVALQLQRMSQNEESFKSVNNTDGQPFFLSGRTCERIAEEHGTTDHIQFLDHEGSWRNCSKSEETQVHRIAHLENWGIDQIRKLSSSESLHENNRCPDILKQYTYACKDSTEKVVFLADGEPAKETCFTNSSEEVSKSLLYEFHARVNEKGTNILSKYTEESHEPLLPTHINEIQVINTS</sequence>
<feature type="domain" description="Ig-like" evidence="8">
    <location>
        <begin position="22"/>
        <end position="119"/>
    </location>
</feature>
<evidence type="ECO:0000259" key="8">
    <source>
        <dbReference type="PROSITE" id="PS50835"/>
    </source>
</evidence>
<organism evidence="9 10">
    <name type="scientific">Limulus polyphemus</name>
    <name type="common">Atlantic horseshoe crab</name>
    <dbReference type="NCBI Taxonomy" id="6850"/>
    <lineage>
        <taxon>Eukaryota</taxon>
        <taxon>Metazoa</taxon>
        <taxon>Ecdysozoa</taxon>
        <taxon>Arthropoda</taxon>
        <taxon>Chelicerata</taxon>
        <taxon>Merostomata</taxon>
        <taxon>Xiphosura</taxon>
        <taxon>Limulidae</taxon>
        <taxon>Limulus</taxon>
    </lineage>
</organism>
<feature type="domain" description="Ig-like" evidence="8">
    <location>
        <begin position="818"/>
        <end position="918"/>
    </location>
</feature>
<dbReference type="InterPro" id="IPR051275">
    <property type="entry name" value="Cell_adhesion_signaling"/>
</dbReference>
<keyword evidence="6" id="KW-0812">Transmembrane</keyword>
<feature type="domain" description="Ig-like" evidence="8">
    <location>
        <begin position="625"/>
        <end position="720"/>
    </location>
</feature>
<evidence type="ECO:0000256" key="1">
    <source>
        <dbReference type="ARBA" id="ARBA00004479"/>
    </source>
</evidence>
<keyword evidence="3" id="KW-1015">Disulfide bond</keyword>
<keyword evidence="9" id="KW-1185">Reference proteome</keyword>
<evidence type="ECO:0000256" key="5">
    <source>
        <dbReference type="ARBA" id="ARBA00023319"/>
    </source>
</evidence>
<dbReference type="InterPro" id="IPR003598">
    <property type="entry name" value="Ig_sub2"/>
</dbReference>
<keyword evidence="6" id="KW-1133">Transmembrane helix</keyword>
<evidence type="ECO:0000256" key="7">
    <source>
        <dbReference type="SAM" id="SignalP"/>
    </source>
</evidence>
<protein>
    <submittedName>
        <fullName evidence="10">Nephrin-like</fullName>
    </submittedName>
</protein>
<keyword evidence="7" id="KW-0732">Signal</keyword>
<dbReference type="InterPro" id="IPR007110">
    <property type="entry name" value="Ig-like_dom"/>
</dbReference>
<evidence type="ECO:0000313" key="9">
    <source>
        <dbReference type="Proteomes" id="UP000694941"/>
    </source>
</evidence>
<name>A0ABM1S872_LIMPO</name>
<dbReference type="Pfam" id="PF07679">
    <property type="entry name" value="I-set"/>
    <property type="match status" value="2"/>
</dbReference>
<keyword evidence="4" id="KW-0325">Glycoprotein</keyword>
<dbReference type="RefSeq" id="XP_022239827.1">
    <property type="nucleotide sequence ID" value="XM_022384119.1"/>
</dbReference>
<dbReference type="InterPro" id="IPR003006">
    <property type="entry name" value="Ig/MHC_CS"/>
</dbReference>
<feature type="domain" description="Ig-like" evidence="8">
    <location>
        <begin position="724"/>
        <end position="813"/>
    </location>
</feature>
<feature type="transmembrane region" description="Helical" evidence="6">
    <location>
        <begin position="943"/>
        <end position="967"/>
    </location>
</feature>
<reference evidence="10" key="1">
    <citation type="submission" date="2025-08" db="UniProtKB">
        <authorList>
            <consortium name="RefSeq"/>
        </authorList>
    </citation>
    <scope>IDENTIFICATION</scope>
    <source>
        <tissue evidence="10">Muscle</tissue>
    </source>
</reference>
<feature type="domain" description="Ig-like" evidence="8">
    <location>
        <begin position="234"/>
        <end position="321"/>
    </location>
</feature>
<feature type="domain" description="Ig-like" evidence="8">
    <location>
        <begin position="328"/>
        <end position="424"/>
    </location>
</feature>
<feature type="domain" description="Ig-like" evidence="8">
    <location>
        <begin position="124"/>
        <end position="226"/>
    </location>
</feature>
<dbReference type="GeneID" id="106457838"/>
<accession>A0ABM1S872</accession>
<gene>
    <name evidence="10" type="primary">LOC106457838</name>
</gene>
<evidence type="ECO:0000313" key="10">
    <source>
        <dbReference type="RefSeq" id="XP_022239827.1"/>
    </source>
</evidence>
<dbReference type="InterPro" id="IPR013783">
    <property type="entry name" value="Ig-like_fold"/>
</dbReference>
<keyword evidence="5" id="KW-0393">Immunoglobulin domain</keyword>
<dbReference type="Pfam" id="PF08205">
    <property type="entry name" value="C2-set_2"/>
    <property type="match status" value="4"/>
</dbReference>
<dbReference type="InterPro" id="IPR036179">
    <property type="entry name" value="Ig-like_dom_sf"/>
</dbReference>
<dbReference type="PANTHER" id="PTHR11640:SF31">
    <property type="entry name" value="IRREGULAR CHIASM C-ROUGHEST PROTEIN-RELATED"/>
    <property type="match status" value="1"/>
</dbReference>
<feature type="signal peptide" evidence="7">
    <location>
        <begin position="1"/>
        <end position="19"/>
    </location>
</feature>
<comment type="subcellular location">
    <subcellularLocation>
        <location evidence="1">Membrane</location>
        <topology evidence="1">Single-pass type I membrane protein</topology>
    </subcellularLocation>
</comment>
<proteinExistence type="predicted"/>
<dbReference type="Proteomes" id="UP000694941">
    <property type="component" value="Unplaced"/>
</dbReference>
<dbReference type="SMART" id="SM00409">
    <property type="entry name" value="IG"/>
    <property type="match status" value="9"/>
</dbReference>
<dbReference type="CDD" id="cd00096">
    <property type="entry name" value="Ig"/>
    <property type="match status" value="1"/>
</dbReference>
<feature type="domain" description="Ig-like" evidence="8">
    <location>
        <begin position="430"/>
        <end position="519"/>
    </location>
</feature>
<dbReference type="InterPro" id="IPR013098">
    <property type="entry name" value="Ig_I-set"/>
</dbReference>
<dbReference type="InterPro" id="IPR003599">
    <property type="entry name" value="Ig_sub"/>
</dbReference>
<dbReference type="SMART" id="SM00408">
    <property type="entry name" value="IGc2"/>
    <property type="match status" value="9"/>
</dbReference>
<dbReference type="PROSITE" id="PS50835">
    <property type="entry name" value="IG_LIKE"/>
    <property type="match status" value="9"/>
</dbReference>
<evidence type="ECO:0000256" key="3">
    <source>
        <dbReference type="ARBA" id="ARBA00023157"/>
    </source>
</evidence>
<dbReference type="Gene3D" id="2.60.40.10">
    <property type="entry name" value="Immunoglobulins"/>
    <property type="match status" value="9"/>
</dbReference>
<feature type="domain" description="Ig-like" evidence="8">
    <location>
        <begin position="524"/>
        <end position="620"/>
    </location>
</feature>
<evidence type="ECO:0000256" key="4">
    <source>
        <dbReference type="ARBA" id="ARBA00023180"/>
    </source>
</evidence>
<dbReference type="SUPFAM" id="SSF48726">
    <property type="entry name" value="Immunoglobulin"/>
    <property type="match status" value="9"/>
</dbReference>